<feature type="compositionally biased region" description="Basic and acidic residues" evidence="1">
    <location>
        <begin position="1"/>
        <end position="12"/>
    </location>
</feature>
<evidence type="ECO:0000313" key="3">
    <source>
        <dbReference type="Proteomes" id="UP000824469"/>
    </source>
</evidence>
<proteinExistence type="predicted"/>
<feature type="non-terminal residue" evidence="2">
    <location>
        <position position="1"/>
    </location>
</feature>
<keyword evidence="3" id="KW-1185">Reference proteome</keyword>
<feature type="compositionally biased region" description="Polar residues" evidence="1">
    <location>
        <begin position="13"/>
        <end position="29"/>
    </location>
</feature>
<feature type="region of interest" description="Disordered" evidence="1">
    <location>
        <begin position="1"/>
        <end position="29"/>
    </location>
</feature>
<name>A0AA38FQX9_TAXCH</name>
<reference evidence="2 3" key="1">
    <citation type="journal article" date="2021" name="Nat. Plants">
        <title>The Taxus genome provides insights into paclitaxel biosynthesis.</title>
        <authorList>
            <person name="Xiong X."/>
            <person name="Gou J."/>
            <person name="Liao Q."/>
            <person name="Li Y."/>
            <person name="Zhou Q."/>
            <person name="Bi G."/>
            <person name="Li C."/>
            <person name="Du R."/>
            <person name="Wang X."/>
            <person name="Sun T."/>
            <person name="Guo L."/>
            <person name="Liang H."/>
            <person name="Lu P."/>
            <person name="Wu Y."/>
            <person name="Zhang Z."/>
            <person name="Ro D.K."/>
            <person name="Shang Y."/>
            <person name="Huang S."/>
            <person name="Yan J."/>
        </authorList>
    </citation>
    <scope>NUCLEOTIDE SEQUENCE [LARGE SCALE GENOMIC DNA]</scope>
    <source>
        <strain evidence="2">Ta-2019</strain>
    </source>
</reference>
<accession>A0AA38FQX9</accession>
<gene>
    <name evidence="2" type="ORF">KI387_036927</name>
</gene>
<protein>
    <submittedName>
        <fullName evidence="2">Uncharacterized protein</fullName>
    </submittedName>
</protein>
<evidence type="ECO:0000256" key="1">
    <source>
        <dbReference type="SAM" id="MobiDB-lite"/>
    </source>
</evidence>
<dbReference type="AlphaFoldDB" id="A0AA38FQX9"/>
<feature type="non-terminal residue" evidence="2">
    <location>
        <position position="73"/>
    </location>
</feature>
<feature type="region of interest" description="Disordered" evidence="1">
    <location>
        <begin position="52"/>
        <end position="73"/>
    </location>
</feature>
<evidence type="ECO:0000313" key="2">
    <source>
        <dbReference type="EMBL" id="KAH9309016.1"/>
    </source>
</evidence>
<dbReference type="EMBL" id="JAHRHJ020000007">
    <property type="protein sequence ID" value="KAH9309016.1"/>
    <property type="molecule type" value="Genomic_DNA"/>
</dbReference>
<comment type="caution">
    <text evidence="2">The sequence shown here is derived from an EMBL/GenBank/DDBJ whole genome shotgun (WGS) entry which is preliminary data.</text>
</comment>
<dbReference type="Proteomes" id="UP000824469">
    <property type="component" value="Unassembled WGS sequence"/>
</dbReference>
<feature type="compositionally biased region" description="Polar residues" evidence="1">
    <location>
        <begin position="53"/>
        <end position="73"/>
    </location>
</feature>
<sequence>IRDLESKVETVTESKSTLETPLSENQTISSMNNAQVVEGNTDMIKVVAVPVGTNANKENTPPLTSPPTVETPS</sequence>
<organism evidence="2 3">
    <name type="scientific">Taxus chinensis</name>
    <name type="common">Chinese yew</name>
    <name type="synonym">Taxus wallichiana var. chinensis</name>
    <dbReference type="NCBI Taxonomy" id="29808"/>
    <lineage>
        <taxon>Eukaryota</taxon>
        <taxon>Viridiplantae</taxon>
        <taxon>Streptophyta</taxon>
        <taxon>Embryophyta</taxon>
        <taxon>Tracheophyta</taxon>
        <taxon>Spermatophyta</taxon>
        <taxon>Pinopsida</taxon>
        <taxon>Pinidae</taxon>
        <taxon>Conifers II</taxon>
        <taxon>Cupressales</taxon>
        <taxon>Taxaceae</taxon>
        <taxon>Taxus</taxon>
    </lineage>
</organism>